<sequence>MLRRFVNIRFLYLQKQTSSRKIFKVENLQSVTRSYCQLTRSCWNCQAVNEKTEIFCNSCNSIQKIHPKISFEDYFDLFGIQKEPRINIKELTKRFRSVQSQIHPDKFSTKTKEEQTLSSEWSSLVNKAYRTLQSPLKRGEYLLSLRGIQLNEEAKTDDNEFLIEMMERNETVEEAETKDELLSILNELQDKIADLGNKFASSYQSKNYAAAKNYLIKMKYFLSIENITKEKILRL</sequence>
<dbReference type="PANTHER" id="PTHR14021">
    <property type="entry name" value="IRON-SULFUR CLUSTER CO-CHAPERONE PROTEIN HSCB"/>
    <property type="match status" value="1"/>
</dbReference>
<comment type="caution">
    <text evidence="4">The sequence shown here is derived from an EMBL/GenBank/DDBJ whole genome shotgun (WGS) entry which is preliminary data.</text>
</comment>
<dbReference type="InterPro" id="IPR036386">
    <property type="entry name" value="HscB_C_sf"/>
</dbReference>
<dbReference type="Gene3D" id="1.20.1280.20">
    <property type="entry name" value="HscB, C-terminal domain"/>
    <property type="match status" value="1"/>
</dbReference>
<feature type="domain" description="J" evidence="3">
    <location>
        <begin position="73"/>
        <end position="145"/>
    </location>
</feature>
<organism evidence="4 5">
    <name type="scientific">Polypedilum vanderplanki</name>
    <name type="common">Sleeping chironomid midge</name>
    <dbReference type="NCBI Taxonomy" id="319348"/>
    <lineage>
        <taxon>Eukaryota</taxon>
        <taxon>Metazoa</taxon>
        <taxon>Ecdysozoa</taxon>
        <taxon>Arthropoda</taxon>
        <taxon>Hexapoda</taxon>
        <taxon>Insecta</taxon>
        <taxon>Pterygota</taxon>
        <taxon>Neoptera</taxon>
        <taxon>Endopterygota</taxon>
        <taxon>Diptera</taxon>
        <taxon>Nematocera</taxon>
        <taxon>Chironomoidea</taxon>
        <taxon>Chironomidae</taxon>
        <taxon>Chironominae</taxon>
        <taxon>Polypedilum</taxon>
        <taxon>Polypedilum</taxon>
    </lineage>
</organism>
<dbReference type="AlphaFoldDB" id="A0A9J6BUI5"/>
<dbReference type="PROSITE" id="PS50076">
    <property type="entry name" value="DNAJ_2"/>
    <property type="match status" value="1"/>
</dbReference>
<evidence type="ECO:0000256" key="1">
    <source>
        <dbReference type="ARBA" id="ARBA00010476"/>
    </source>
</evidence>
<evidence type="ECO:0000256" key="2">
    <source>
        <dbReference type="ARBA" id="ARBA00023186"/>
    </source>
</evidence>
<dbReference type="GO" id="GO:0001671">
    <property type="term" value="F:ATPase activator activity"/>
    <property type="evidence" value="ECO:0007669"/>
    <property type="project" value="InterPro"/>
</dbReference>
<dbReference type="GO" id="GO:0051087">
    <property type="term" value="F:protein-folding chaperone binding"/>
    <property type="evidence" value="ECO:0007669"/>
    <property type="project" value="InterPro"/>
</dbReference>
<reference evidence="4" key="1">
    <citation type="submission" date="2021-03" db="EMBL/GenBank/DDBJ databases">
        <title>Chromosome level genome of the anhydrobiotic midge Polypedilum vanderplanki.</title>
        <authorList>
            <person name="Yoshida Y."/>
            <person name="Kikawada T."/>
            <person name="Gusev O."/>
        </authorList>
    </citation>
    <scope>NUCLEOTIDE SEQUENCE</scope>
    <source>
        <strain evidence="4">NIAS01</strain>
        <tissue evidence="4">Whole body or cell culture</tissue>
    </source>
</reference>
<keyword evidence="2" id="KW-0143">Chaperone</keyword>
<name>A0A9J6BUI5_POLVA</name>
<dbReference type="InterPro" id="IPR036869">
    <property type="entry name" value="J_dom_sf"/>
</dbReference>
<dbReference type="SUPFAM" id="SSF46565">
    <property type="entry name" value="Chaperone J-domain"/>
    <property type="match status" value="1"/>
</dbReference>
<evidence type="ECO:0000313" key="5">
    <source>
        <dbReference type="Proteomes" id="UP001107558"/>
    </source>
</evidence>
<evidence type="ECO:0000259" key="3">
    <source>
        <dbReference type="PROSITE" id="PS50076"/>
    </source>
</evidence>
<dbReference type="GO" id="GO:0044571">
    <property type="term" value="P:[2Fe-2S] cluster assembly"/>
    <property type="evidence" value="ECO:0007669"/>
    <property type="project" value="InterPro"/>
</dbReference>
<dbReference type="SMART" id="SM00271">
    <property type="entry name" value="DnaJ"/>
    <property type="match status" value="1"/>
</dbReference>
<dbReference type="NCBIfam" id="TIGR00714">
    <property type="entry name" value="hscB"/>
    <property type="match status" value="1"/>
</dbReference>
<protein>
    <recommendedName>
        <fullName evidence="3">J domain-containing protein</fullName>
    </recommendedName>
</protein>
<dbReference type="OrthoDB" id="448954at2759"/>
<dbReference type="GO" id="GO:0051259">
    <property type="term" value="P:protein complex oligomerization"/>
    <property type="evidence" value="ECO:0007669"/>
    <property type="project" value="InterPro"/>
</dbReference>
<dbReference type="InterPro" id="IPR001623">
    <property type="entry name" value="DnaJ_domain"/>
</dbReference>
<dbReference type="Pfam" id="PF07743">
    <property type="entry name" value="HSCB_C"/>
    <property type="match status" value="1"/>
</dbReference>
<dbReference type="CDD" id="cd06257">
    <property type="entry name" value="DnaJ"/>
    <property type="match status" value="1"/>
</dbReference>
<gene>
    <name evidence="4" type="ORF">PVAND_003442</name>
</gene>
<dbReference type="InterPro" id="IPR009073">
    <property type="entry name" value="HscB_oligo_C"/>
</dbReference>
<dbReference type="EMBL" id="JADBJN010000003">
    <property type="protein sequence ID" value="KAG5673386.1"/>
    <property type="molecule type" value="Genomic_DNA"/>
</dbReference>
<keyword evidence="5" id="KW-1185">Reference proteome</keyword>
<evidence type="ECO:0000313" key="4">
    <source>
        <dbReference type="EMBL" id="KAG5673386.1"/>
    </source>
</evidence>
<dbReference type="GO" id="GO:0005739">
    <property type="term" value="C:mitochondrion"/>
    <property type="evidence" value="ECO:0007669"/>
    <property type="project" value="TreeGrafter"/>
</dbReference>
<dbReference type="PANTHER" id="PTHR14021:SF15">
    <property type="entry name" value="IRON-SULFUR CLUSTER CO-CHAPERONE PROTEIN HSCB"/>
    <property type="match status" value="1"/>
</dbReference>
<dbReference type="Proteomes" id="UP001107558">
    <property type="component" value="Chromosome 3"/>
</dbReference>
<dbReference type="InterPro" id="IPR004640">
    <property type="entry name" value="HscB"/>
</dbReference>
<accession>A0A9J6BUI5</accession>
<proteinExistence type="inferred from homology"/>
<comment type="similarity">
    <text evidence="1">Belongs to the HscB family.</text>
</comment>
<dbReference type="Gene3D" id="1.10.287.110">
    <property type="entry name" value="DnaJ domain"/>
    <property type="match status" value="1"/>
</dbReference>
<dbReference type="SUPFAM" id="SSF47144">
    <property type="entry name" value="HSC20 (HSCB), C-terminal oligomerisation domain"/>
    <property type="match status" value="1"/>
</dbReference>